<dbReference type="CDD" id="cd11328">
    <property type="entry name" value="AmyAc_maltase"/>
    <property type="match status" value="1"/>
</dbReference>
<evidence type="ECO:0000313" key="6">
    <source>
        <dbReference type="Proteomes" id="UP001642540"/>
    </source>
</evidence>
<accession>A0ABP1SAX6</accession>
<dbReference type="InterPro" id="IPR017853">
    <property type="entry name" value="GH"/>
</dbReference>
<name>A0ABP1SAX6_9HEXA</name>
<dbReference type="Proteomes" id="UP001642540">
    <property type="component" value="Unassembled WGS sequence"/>
</dbReference>
<dbReference type="PANTHER" id="PTHR10357">
    <property type="entry name" value="ALPHA-AMYLASE FAMILY MEMBER"/>
    <property type="match status" value="1"/>
</dbReference>
<evidence type="ECO:0000256" key="3">
    <source>
        <dbReference type="SAM" id="SignalP"/>
    </source>
</evidence>
<sequence>MKGLIGNVVAFCLTFLVGCSLTAPSSSLDPTSGTPNQAELEPLEWWQQTVVYQVYPRSFQDSDGDGTGDIQGIISRVNYFVELGVEAIWISPIYQSPMADFGYDISNFTNIDPLFGTLDDFKQLSELLRENGIKLIMDFVPNHSSDLHPWFNASVHREGKYADYYVWKDPKGFDAEGKPIPPNNWTSVFAGSMWEWNEVREQFYLHQFVKEQPDLNYENRQVWNEILAATKFWLDMGVDGFRVDAVPHIFEDQRFLDEPFNPWGNPDAQEDEYGSYDHIYTNNLPQVLDFLAEMRMLLDVYTASDGIIRCMMVESAVPSESLMDYYGTEQRPIAHFPFNFNLLGMTPESGAEDLKNLVDVWFQLMPERNWADVLIGNHDNRRASTKWGVEAIDAANMVNMLFKGTSVTYQGEELGMEDRWISWEDTVDPAGCNVGPDRYEQFSRDPARTPFHWDNSTNAGFSTANKTWLPLHQNYPEKNVMTENAAEESHLKVYKELVKIRQRNVWKYGTQSTLVLNDGAVFAMLRAAPISVDQGSVLLLANIGDESQVVDVSSVAGVPPTATVLIRSVGFQDGDTTIGSQIGTNAVPLGPRNSIVLGFPST</sequence>
<feature type="signal peptide" evidence="3">
    <location>
        <begin position="1"/>
        <end position="27"/>
    </location>
</feature>
<evidence type="ECO:0000256" key="2">
    <source>
        <dbReference type="ARBA" id="ARBA00012741"/>
    </source>
</evidence>
<feature type="chain" id="PRO_5045869257" description="alpha-glucosidase" evidence="3">
    <location>
        <begin position="28"/>
        <end position="602"/>
    </location>
</feature>
<dbReference type="InterPro" id="IPR045857">
    <property type="entry name" value="O16G_dom_2"/>
</dbReference>
<dbReference type="Gene3D" id="3.20.20.80">
    <property type="entry name" value="Glycosidases"/>
    <property type="match status" value="1"/>
</dbReference>
<comment type="caution">
    <text evidence="5">The sequence shown here is derived from an EMBL/GenBank/DDBJ whole genome shotgun (WGS) entry which is preliminary data.</text>
</comment>
<evidence type="ECO:0000256" key="1">
    <source>
        <dbReference type="ARBA" id="ARBA00001657"/>
    </source>
</evidence>
<proteinExistence type="predicted"/>
<keyword evidence="3" id="KW-0732">Signal</keyword>
<dbReference type="Pfam" id="PF00128">
    <property type="entry name" value="Alpha-amylase"/>
    <property type="match status" value="1"/>
</dbReference>
<dbReference type="InterPro" id="IPR006047">
    <property type="entry name" value="GH13_cat_dom"/>
</dbReference>
<keyword evidence="6" id="KW-1185">Reference proteome</keyword>
<dbReference type="EC" id="3.2.1.20" evidence="2"/>
<evidence type="ECO:0000313" key="5">
    <source>
        <dbReference type="EMBL" id="CAL8149196.1"/>
    </source>
</evidence>
<reference evidence="5 6" key="1">
    <citation type="submission" date="2024-08" db="EMBL/GenBank/DDBJ databases">
        <authorList>
            <person name="Cucini C."/>
            <person name="Frati F."/>
        </authorList>
    </citation>
    <scope>NUCLEOTIDE SEQUENCE [LARGE SCALE GENOMIC DNA]</scope>
</reference>
<protein>
    <recommendedName>
        <fullName evidence="2">alpha-glucosidase</fullName>
        <ecNumber evidence="2">3.2.1.20</ecNumber>
    </recommendedName>
</protein>
<dbReference type="EMBL" id="CAXLJM020000196">
    <property type="protein sequence ID" value="CAL8149196.1"/>
    <property type="molecule type" value="Genomic_DNA"/>
</dbReference>
<feature type="domain" description="Glycosyl hydrolase family 13 catalytic" evidence="4">
    <location>
        <begin position="53"/>
        <end position="448"/>
    </location>
</feature>
<dbReference type="PROSITE" id="PS51257">
    <property type="entry name" value="PROKAR_LIPOPROTEIN"/>
    <property type="match status" value="1"/>
</dbReference>
<evidence type="ECO:0000259" key="4">
    <source>
        <dbReference type="SMART" id="SM00642"/>
    </source>
</evidence>
<gene>
    <name evidence="5" type="ORF">ODALV1_LOCUS31661</name>
</gene>
<dbReference type="SMART" id="SM00642">
    <property type="entry name" value="Aamy"/>
    <property type="match status" value="1"/>
</dbReference>
<dbReference type="SUPFAM" id="SSF51445">
    <property type="entry name" value="(Trans)glycosidases"/>
    <property type="match status" value="1"/>
</dbReference>
<dbReference type="Gene3D" id="3.90.400.10">
    <property type="entry name" value="Oligo-1,6-glucosidase, Domain 2"/>
    <property type="match status" value="1"/>
</dbReference>
<organism evidence="5 6">
    <name type="scientific">Orchesella dallaii</name>
    <dbReference type="NCBI Taxonomy" id="48710"/>
    <lineage>
        <taxon>Eukaryota</taxon>
        <taxon>Metazoa</taxon>
        <taxon>Ecdysozoa</taxon>
        <taxon>Arthropoda</taxon>
        <taxon>Hexapoda</taxon>
        <taxon>Collembola</taxon>
        <taxon>Entomobryomorpha</taxon>
        <taxon>Entomobryoidea</taxon>
        <taxon>Orchesellidae</taxon>
        <taxon>Orchesellinae</taxon>
        <taxon>Orchesella</taxon>
    </lineage>
</organism>
<comment type="catalytic activity">
    <reaction evidence="1">
        <text>Hydrolysis of terminal, non-reducing (1-&gt;4)-linked alpha-D-glucose residues with release of alpha-D-glucose.</text>
        <dbReference type="EC" id="3.2.1.20"/>
    </reaction>
</comment>
<dbReference type="PANTHER" id="PTHR10357:SF179">
    <property type="entry name" value="NEUTRAL AND BASIC AMINO ACID TRANSPORT PROTEIN RBAT"/>
    <property type="match status" value="1"/>
</dbReference>